<comment type="caution">
    <text evidence="1">The sequence shown here is derived from an EMBL/GenBank/DDBJ whole genome shotgun (WGS) entry which is preliminary data.</text>
</comment>
<organism evidence="1 2">
    <name type="scientific">Gossypium australe</name>
    <dbReference type="NCBI Taxonomy" id="47621"/>
    <lineage>
        <taxon>Eukaryota</taxon>
        <taxon>Viridiplantae</taxon>
        <taxon>Streptophyta</taxon>
        <taxon>Embryophyta</taxon>
        <taxon>Tracheophyta</taxon>
        <taxon>Spermatophyta</taxon>
        <taxon>Magnoliopsida</taxon>
        <taxon>eudicotyledons</taxon>
        <taxon>Gunneridae</taxon>
        <taxon>Pentapetalae</taxon>
        <taxon>rosids</taxon>
        <taxon>malvids</taxon>
        <taxon>Malvales</taxon>
        <taxon>Malvaceae</taxon>
        <taxon>Malvoideae</taxon>
        <taxon>Gossypium</taxon>
    </lineage>
</organism>
<sequence>MSTFDSVFYGESQSISKPPCFNGENYSYWKIRIMLFIQANDLTVWDNIINSPSNPQKQGEILVP</sequence>
<gene>
    <name evidence="1" type="ORF">EPI10_024362</name>
</gene>
<protein>
    <submittedName>
        <fullName evidence="1">Retrovirus-related Pol polyprotein from transposon TNT 1-94</fullName>
    </submittedName>
</protein>
<reference evidence="2" key="1">
    <citation type="journal article" date="2019" name="Plant Biotechnol. J.">
        <title>Genome sequencing of the Australian wild diploid species Gossypium australe highlights disease resistance and delayed gland morphogenesis.</title>
        <authorList>
            <person name="Cai Y."/>
            <person name="Cai X."/>
            <person name="Wang Q."/>
            <person name="Wang P."/>
            <person name="Zhang Y."/>
            <person name="Cai C."/>
            <person name="Xu Y."/>
            <person name="Wang K."/>
            <person name="Zhou Z."/>
            <person name="Wang C."/>
            <person name="Geng S."/>
            <person name="Li B."/>
            <person name="Dong Q."/>
            <person name="Hou Y."/>
            <person name="Wang H."/>
            <person name="Ai P."/>
            <person name="Liu Z."/>
            <person name="Yi F."/>
            <person name="Sun M."/>
            <person name="An G."/>
            <person name="Cheng J."/>
            <person name="Zhang Y."/>
            <person name="Shi Q."/>
            <person name="Xie Y."/>
            <person name="Shi X."/>
            <person name="Chang Y."/>
            <person name="Huang F."/>
            <person name="Chen Y."/>
            <person name="Hong S."/>
            <person name="Mi L."/>
            <person name="Sun Q."/>
            <person name="Zhang L."/>
            <person name="Zhou B."/>
            <person name="Peng R."/>
            <person name="Zhang X."/>
            <person name="Liu F."/>
        </authorList>
    </citation>
    <scope>NUCLEOTIDE SEQUENCE [LARGE SCALE GENOMIC DNA]</scope>
    <source>
        <strain evidence="2">cv. PA1801</strain>
    </source>
</reference>
<accession>A0A5B6VWQ5</accession>
<evidence type="ECO:0000313" key="1">
    <source>
        <dbReference type="EMBL" id="KAA3474029.1"/>
    </source>
</evidence>
<dbReference type="Proteomes" id="UP000325315">
    <property type="component" value="Unassembled WGS sequence"/>
</dbReference>
<evidence type="ECO:0000313" key="2">
    <source>
        <dbReference type="Proteomes" id="UP000325315"/>
    </source>
</evidence>
<dbReference type="EMBL" id="SMMG02000005">
    <property type="protein sequence ID" value="KAA3474029.1"/>
    <property type="molecule type" value="Genomic_DNA"/>
</dbReference>
<dbReference type="OrthoDB" id="1000712at2759"/>
<name>A0A5B6VWQ5_9ROSI</name>
<proteinExistence type="predicted"/>
<keyword evidence="2" id="KW-1185">Reference proteome</keyword>
<dbReference type="AlphaFoldDB" id="A0A5B6VWQ5"/>